<dbReference type="EMBL" id="JAMZMF010000014">
    <property type="protein sequence ID" value="MDR0178296.1"/>
    <property type="molecule type" value="Genomic_DNA"/>
</dbReference>
<dbReference type="GO" id="GO:0015562">
    <property type="term" value="F:efflux transmembrane transporter activity"/>
    <property type="evidence" value="ECO:0007669"/>
    <property type="project" value="TreeGrafter"/>
</dbReference>
<dbReference type="RefSeq" id="WP_003789614.1">
    <property type="nucleotide sequence ID" value="NZ_CALJNX010000014.1"/>
</dbReference>
<dbReference type="Gene3D" id="2.40.50.100">
    <property type="match status" value="1"/>
</dbReference>
<dbReference type="PANTHER" id="PTHR30469">
    <property type="entry name" value="MULTIDRUG RESISTANCE PROTEIN MDTA"/>
    <property type="match status" value="1"/>
</dbReference>
<dbReference type="Pfam" id="PF25967">
    <property type="entry name" value="RND-MFP_C"/>
    <property type="match status" value="1"/>
</dbReference>
<accession>A0A1Q8XBU1</accession>
<evidence type="ECO:0000313" key="5">
    <source>
        <dbReference type="EMBL" id="OLO74597.1"/>
    </source>
</evidence>
<dbReference type="Proteomes" id="UP001230065">
    <property type="component" value="Unassembled WGS sequence"/>
</dbReference>
<name>A0A1Q8XBU1_9ACTO</name>
<organism evidence="5 6">
    <name type="scientific">Actinomyces oris</name>
    <dbReference type="NCBI Taxonomy" id="544580"/>
    <lineage>
        <taxon>Bacteria</taxon>
        <taxon>Bacillati</taxon>
        <taxon>Actinomycetota</taxon>
        <taxon>Actinomycetes</taxon>
        <taxon>Actinomycetales</taxon>
        <taxon>Actinomycetaceae</taxon>
        <taxon>Actinomyces</taxon>
    </lineage>
</organism>
<dbReference type="InterPro" id="IPR058627">
    <property type="entry name" value="MdtA-like_C"/>
</dbReference>
<reference evidence="5 6" key="1">
    <citation type="submission" date="2016-12" db="EMBL/GenBank/DDBJ databases">
        <title>Genomic comparison of strains in the 'Actinomyces naeslundii' group.</title>
        <authorList>
            <person name="Mughal S.R."/>
            <person name="Do T."/>
            <person name="Gilbert S.C."/>
            <person name="Witherden E.A."/>
            <person name="Didelot X."/>
            <person name="Beighton D."/>
        </authorList>
    </citation>
    <scope>NUCLEOTIDE SEQUENCE [LARGE SCALE GENOMIC DNA]</scope>
    <source>
        <strain evidence="5 6">G53E</strain>
    </source>
</reference>
<evidence type="ECO:0000259" key="3">
    <source>
        <dbReference type="Pfam" id="PF25967"/>
    </source>
</evidence>
<dbReference type="Gene3D" id="2.40.420.20">
    <property type="match status" value="1"/>
</dbReference>
<gene>
    <name evidence="5" type="ORF">BKH15_12020</name>
    <name evidence="4" type="ORF">RF687_10105</name>
</gene>
<reference evidence="4" key="2">
    <citation type="submission" date="2022-06" db="EMBL/GenBank/DDBJ databases">
        <title>Draft Genome Sequences of Three Actinomyces oris Strains, Isolated from Healthy Human Feces.</title>
        <authorList>
            <person name="Ye Y."/>
            <person name="Liu C."/>
            <person name="Zhao J."/>
            <person name="Xu J."/>
            <person name="Huang H."/>
            <person name="Wang B."/>
            <person name="Wei J."/>
            <person name="Jing X."/>
        </authorList>
    </citation>
    <scope>NUCLEOTIDE SEQUENCE</scope>
    <source>
        <strain evidence="4">CNGBCC1803727</strain>
    </source>
</reference>
<evidence type="ECO:0000313" key="4">
    <source>
        <dbReference type="EMBL" id="MDR0178296.1"/>
    </source>
</evidence>
<feature type="transmembrane region" description="Helical" evidence="2">
    <location>
        <begin position="12"/>
        <end position="31"/>
    </location>
</feature>
<evidence type="ECO:0000256" key="1">
    <source>
        <dbReference type="SAM" id="MobiDB-lite"/>
    </source>
</evidence>
<keyword evidence="2" id="KW-0472">Membrane</keyword>
<dbReference type="AlphaFoldDB" id="A0A1Q8XBU1"/>
<keyword evidence="2" id="KW-0812">Transmembrane</keyword>
<proteinExistence type="predicted"/>
<sequence>MEDAVKRFVWPALKTLIAVIVAVALVKIAFFPSQGDGTTADISPGYAADVKTVPVTKGSISNTVSVKGHIVQDATVEVQADLAGVVDSVAVEKDTQVSAGDPLLYIKHSESQPPVTKTDESGNVTQTPTEDKVTWSTIYAPVSGTVTPKVLKQQETGVGVVVATITPATYSATGTVSAAQQYRLTNAPTAATLTLEGGPAPFQCNNLKVGTKASTSTTTGGDGSTTTTSGDGTSVEMRCAVPGDQKVFAGMPVTISVDAGSASEALMVPVTAVEGKVGSGFVWLVPESGDASKAVKTAVKLGITDGTNIQITAGLKADQQVLQFVPNKDTRRTGTPDTCEPDNSACYDSEGKEIL</sequence>
<dbReference type="GO" id="GO:1990281">
    <property type="term" value="C:efflux pump complex"/>
    <property type="evidence" value="ECO:0007669"/>
    <property type="project" value="TreeGrafter"/>
</dbReference>
<evidence type="ECO:0000256" key="2">
    <source>
        <dbReference type="SAM" id="Phobius"/>
    </source>
</evidence>
<evidence type="ECO:0000313" key="6">
    <source>
        <dbReference type="Proteomes" id="UP000186769"/>
    </source>
</evidence>
<protein>
    <submittedName>
        <fullName evidence="5">Biotin-requiring enzyme</fullName>
    </submittedName>
    <submittedName>
        <fullName evidence="4">Biotin/lipoyl-binding protein</fullName>
    </submittedName>
</protein>
<feature type="region of interest" description="Disordered" evidence="1">
    <location>
        <begin position="212"/>
        <end position="234"/>
    </location>
</feature>
<dbReference type="EMBL" id="MSKW01000026">
    <property type="protein sequence ID" value="OLO74597.1"/>
    <property type="molecule type" value="Genomic_DNA"/>
</dbReference>
<feature type="compositionally biased region" description="Low complexity" evidence="1">
    <location>
        <begin position="214"/>
        <end position="234"/>
    </location>
</feature>
<comment type="caution">
    <text evidence="5">The sequence shown here is derived from an EMBL/GenBank/DDBJ whole genome shotgun (WGS) entry which is preliminary data.</text>
</comment>
<keyword evidence="2" id="KW-1133">Transmembrane helix</keyword>
<dbReference type="PANTHER" id="PTHR30469:SF15">
    <property type="entry name" value="HLYD FAMILY OF SECRETION PROTEINS"/>
    <property type="match status" value="1"/>
</dbReference>
<feature type="domain" description="Multidrug resistance protein MdtA-like C-terminal permuted SH3" evidence="3">
    <location>
        <begin position="265"/>
        <end position="321"/>
    </location>
</feature>
<dbReference type="Proteomes" id="UP000186769">
    <property type="component" value="Unassembled WGS sequence"/>
</dbReference>